<keyword evidence="4" id="KW-1185">Reference proteome</keyword>
<dbReference type="Proteomes" id="UP000636960">
    <property type="component" value="Unassembled WGS sequence"/>
</dbReference>
<keyword evidence="2" id="KW-0472">Membrane</keyword>
<keyword evidence="2" id="KW-0812">Transmembrane</keyword>
<name>A0A919K1T6_9ACTN</name>
<feature type="transmembrane region" description="Helical" evidence="2">
    <location>
        <begin position="252"/>
        <end position="274"/>
    </location>
</feature>
<gene>
    <name evidence="3" type="ORF">Ari01nite_47820</name>
</gene>
<comment type="caution">
    <text evidence="3">The sequence shown here is derived from an EMBL/GenBank/DDBJ whole genome shotgun (WGS) entry which is preliminary data.</text>
</comment>
<feature type="transmembrane region" description="Helical" evidence="2">
    <location>
        <begin position="414"/>
        <end position="436"/>
    </location>
</feature>
<sequence length="444" mass="46038">MAARPQPGRQQPDTRLPGTQRPDAQVLRPERGGLFRRLRALRHTSPGRLQLALAALLTLGLLTGLVGGLTGYSAGSATSDLGNRAQPLLVEAEAIYSGLAEADTTAAQAFLAGGLEPAALTRRYDDALTRATTALASAARRTPEGSPAAASIEVLANGVARYAALVATARAVNRQGLPVGASYLSSASALNRDVLLPQAQALFRGAQDEVAGGYDDATGAGWRLLLTVLVAGLLAALLLTQAHLSLTTKRTFNVPLVGATVLTALLALGSLIVLSNQSTHLNRAGTTGSQPASALAEVRILVLRERGDEALTLAARGGGAAYDKDFEDARASVGTALGNEYLTTKARGAHQTYLETHETVRELDKNGDYDAAVKLAIGDQTTEAFETLTAEIATALEGRKAAFTAEIGTAGRGLGLLTVLVPLLALAVCVLAAAGIRARLEEYR</sequence>
<feature type="transmembrane region" description="Helical" evidence="2">
    <location>
        <begin position="220"/>
        <end position="240"/>
    </location>
</feature>
<reference evidence="3" key="1">
    <citation type="submission" date="2021-01" db="EMBL/GenBank/DDBJ databases">
        <title>Whole genome shotgun sequence of Actinoplanes rishiriensis NBRC 108556.</title>
        <authorList>
            <person name="Komaki H."/>
            <person name="Tamura T."/>
        </authorList>
    </citation>
    <scope>NUCLEOTIDE SEQUENCE</scope>
    <source>
        <strain evidence="3">NBRC 108556</strain>
    </source>
</reference>
<organism evidence="3 4">
    <name type="scientific">Paractinoplanes rishiriensis</name>
    <dbReference type="NCBI Taxonomy" id="1050105"/>
    <lineage>
        <taxon>Bacteria</taxon>
        <taxon>Bacillati</taxon>
        <taxon>Actinomycetota</taxon>
        <taxon>Actinomycetes</taxon>
        <taxon>Micromonosporales</taxon>
        <taxon>Micromonosporaceae</taxon>
        <taxon>Paractinoplanes</taxon>
    </lineage>
</organism>
<dbReference type="EMBL" id="BOMV01000056">
    <property type="protein sequence ID" value="GIE97317.1"/>
    <property type="molecule type" value="Genomic_DNA"/>
</dbReference>
<evidence type="ECO:0000256" key="2">
    <source>
        <dbReference type="SAM" id="Phobius"/>
    </source>
</evidence>
<protein>
    <recommendedName>
        <fullName evidence="5">Secreted protein</fullName>
    </recommendedName>
</protein>
<accession>A0A919K1T6</accession>
<keyword evidence="2" id="KW-1133">Transmembrane helix</keyword>
<evidence type="ECO:0000313" key="4">
    <source>
        <dbReference type="Proteomes" id="UP000636960"/>
    </source>
</evidence>
<evidence type="ECO:0000256" key="1">
    <source>
        <dbReference type="SAM" id="MobiDB-lite"/>
    </source>
</evidence>
<dbReference type="AlphaFoldDB" id="A0A919K1T6"/>
<evidence type="ECO:0008006" key="5">
    <source>
        <dbReference type="Google" id="ProtNLM"/>
    </source>
</evidence>
<evidence type="ECO:0000313" key="3">
    <source>
        <dbReference type="EMBL" id="GIE97317.1"/>
    </source>
</evidence>
<feature type="transmembrane region" description="Helical" evidence="2">
    <location>
        <begin position="51"/>
        <end position="74"/>
    </location>
</feature>
<proteinExistence type="predicted"/>
<feature type="region of interest" description="Disordered" evidence="1">
    <location>
        <begin position="1"/>
        <end position="24"/>
    </location>
</feature>